<evidence type="ECO:0000313" key="2">
    <source>
        <dbReference type="EMBL" id="MBH9580886.1"/>
    </source>
</evidence>
<comment type="caution">
    <text evidence="2">The sequence shown here is derived from an EMBL/GenBank/DDBJ whole genome shotgun (WGS) entry which is preliminary data.</text>
</comment>
<evidence type="ECO:0000256" key="1">
    <source>
        <dbReference type="SAM" id="MobiDB-lite"/>
    </source>
</evidence>
<organism evidence="2 3">
    <name type="scientific">Staphylococcus felis</name>
    <dbReference type="NCBI Taxonomy" id="46127"/>
    <lineage>
        <taxon>Bacteria</taxon>
        <taxon>Bacillati</taxon>
        <taxon>Bacillota</taxon>
        <taxon>Bacilli</taxon>
        <taxon>Bacillales</taxon>
        <taxon>Staphylococcaceae</taxon>
        <taxon>Staphylococcus</taxon>
    </lineage>
</organism>
<dbReference type="InterPro" id="IPR025580">
    <property type="entry name" value="Gp46"/>
</dbReference>
<feature type="compositionally biased region" description="Basic and acidic residues" evidence="1">
    <location>
        <begin position="34"/>
        <end position="93"/>
    </location>
</feature>
<keyword evidence="3" id="KW-1185">Reference proteome</keyword>
<gene>
    <name evidence="2" type="ORF">I9026_05815</name>
</gene>
<accession>A0ABS0QP27</accession>
<proteinExistence type="predicted"/>
<dbReference type="EMBL" id="JAEDAQ010000007">
    <property type="protein sequence ID" value="MBH9580886.1"/>
    <property type="molecule type" value="Genomic_DNA"/>
</dbReference>
<dbReference type="Pfam" id="PF14265">
    <property type="entry name" value="DUF4355"/>
    <property type="match status" value="1"/>
</dbReference>
<protein>
    <submittedName>
        <fullName evidence="2">DUF4355 domain-containing protein</fullName>
    </submittedName>
</protein>
<sequence>MKDKALKLDLQFFSEKGDDQEQNKSEEDNQNTDNAKEEQSKNDEKTFTQKEVNEIIKERVAREKRKAEEQAEEAAKYARMNKEQKEQHDREKMQKELNELRAEKALREMQSEARKELEASDVVATDEIVKLVTDETADKTKQNVEALVSFVQKTVNDAINKHARQSIPANGDSFKHKNESNQKSLAEIAKQKRIIKN</sequence>
<feature type="region of interest" description="Disordered" evidence="1">
    <location>
        <begin position="1"/>
        <end position="93"/>
    </location>
</feature>
<name>A0ABS0QP27_9STAP</name>
<dbReference type="RefSeq" id="WP_115890837.1">
    <property type="nucleotide sequence ID" value="NZ_JAEDAQ010000007.1"/>
</dbReference>
<feature type="compositionally biased region" description="Basic and acidic residues" evidence="1">
    <location>
        <begin position="15"/>
        <end position="27"/>
    </location>
</feature>
<dbReference type="Proteomes" id="UP000597038">
    <property type="component" value="Unassembled WGS sequence"/>
</dbReference>
<evidence type="ECO:0000313" key="3">
    <source>
        <dbReference type="Proteomes" id="UP000597038"/>
    </source>
</evidence>
<feature type="region of interest" description="Disordered" evidence="1">
    <location>
        <begin position="166"/>
        <end position="197"/>
    </location>
</feature>
<reference evidence="2 3" key="1">
    <citation type="submission" date="2020-12" db="EMBL/GenBank/DDBJ databases">
        <title>Genomic analysis of Staphylococcus felis from a cat with skin infection.</title>
        <authorList>
            <person name="Aslantas O."/>
            <person name="Keskin O."/>
            <person name="Buyukaltay K."/>
            <person name="Gullu Yucetepe A."/>
        </authorList>
    </citation>
    <scope>NUCLEOTIDE SEQUENCE [LARGE SCALE GENOMIC DNA]</scope>
    <source>
        <strain evidence="2 3">HARRANVET</strain>
    </source>
</reference>